<feature type="compositionally biased region" description="Basic and acidic residues" evidence="1">
    <location>
        <begin position="106"/>
        <end position="124"/>
    </location>
</feature>
<feature type="compositionally biased region" description="Basic and acidic residues" evidence="1">
    <location>
        <begin position="146"/>
        <end position="162"/>
    </location>
</feature>
<dbReference type="Pfam" id="PF11595">
    <property type="entry name" value="DUF3245"/>
    <property type="match status" value="1"/>
</dbReference>
<keyword evidence="3" id="KW-1185">Reference proteome</keyword>
<feature type="compositionally biased region" description="Basic residues" evidence="1">
    <location>
        <begin position="299"/>
        <end position="313"/>
    </location>
</feature>
<dbReference type="AlphaFoldDB" id="A0A8H4R9B8"/>
<gene>
    <name evidence="2" type="ORF">G7Y89_g13562</name>
</gene>
<feature type="compositionally biased region" description="Acidic residues" evidence="1">
    <location>
        <begin position="229"/>
        <end position="242"/>
    </location>
</feature>
<name>A0A8H4R9B8_9HELO</name>
<feature type="region of interest" description="Disordered" evidence="1">
    <location>
        <begin position="93"/>
        <end position="333"/>
    </location>
</feature>
<protein>
    <submittedName>
        <fullName evidence="2">Uncharacterized protein</fullName>
    </submittedName>
</protein>
<dbReference type="Proteomes" id="UP000566819">
    <property type="component" value="Unassembled WGS sequence"/>
</dbReference>
<dbReference type="EMBL" id="JAAMPI010001605">
    <property type="protein sequence ID" value="KAF4624609.1"/>
    <property type="molecule type" value="Genomic_DNA"/>
</dbReference>
<feature type="compositionally biased region" description="Basic and acidic residues" evidence="1">
    <location>
        <begin position="253"/>
        <end position="284"/>
    </location>
</feature>
<reference evidence="2 3" key="1">
    <citation type="submission" date="2020-03" db="EMBL/GenBank/DDBJ databases">
        <title>Draft Genome Sequence of Cudoniella acicularis.</title>
        <authorList>
            <person name="Buettner E."/>
            <person name="Kellner H."/>
        </authorList>
    </citation>
    <scope>NUCLEOTIDE SEQUENCE [LARGE SCALE GENOMIC DNA]</scope>
    <source>
        <strain evidence="2 3">DSM 108380</strain>
    </source>
</reference>
<organism evidence="2 3">
    <name type="scientific">Cudoniella acicularis</name>
    <dbReference type="NCBI Taxonomy" id="354080"/>
    <lineage>
        <taxon>Eukaryota</taxon>
        <taxon>Fungi</taxon>
        <taxon>Dikarya</taxon>
        <taxon>Ascomycota</taxon>
        <taxon>Pezizomycotina</taxon>
        <taxon>Leotiomycetes</taxon>
        <taxon>Helotiales</taxon>
        <taxon>Tricladiaceae</taxon>
        <taxon>Cudoniella</taxon>
    </lineage>
</organism>
<evidence type="ECO:0000313" key="2">
    <source>
        <dbReference type="EMBL" id="KAF4624609.1"/>
    </source>
</evidence>
<accession>A0A8H4R9B8</accession>
<dbReference type="InterPro" id="IPR021641">
    <property type="entry name" value="DUF3245"/>
</dbReference>
<evidence type="ECO:0000256" key="1">
    <source>
        <dbReference type="SAM" id="MobiDB-lite"/>
    </source>
</evidence>
<proteinExistence type="predicted"/>
<sequence length="333" mass="36760">MAPEAAVKSAKASKQEFDIISNRVALALAKRESLIKSWTSDSARSQAPTKTLEELEAEDATLFHNEPSHLGVGAPIPSQYLISDAERNNKSLRAKFFPTKGLKASKTRDAEEKAASAKRGLKDESSDDEEGRSGLGRAKKQKLKSSLHDVLNKVKSTEEDSKVNPVKKQKSKTGLKETLAKILSRGEDAEGITRLEITTKQEPSTKTQEQPQTKSESSLKKVLKKVISEDSDEDEGEDEDGGVDLATANKQEIQSKLREALAELNEEKQSMSKSEGHSGTDTKMTRVAVHTNEMLKAELKKKRKQEKKKLRKLEKRELKKQQEQGATGVALKG</sequence>
<evidence type="ECO:0000313" key="3">
    <source>
        <dbReference type="Proteomes" id="UP000566819"/>
    </source>
</evidence>
<comment type="caution">
    <text evidence="2">The sequence shown here is derived from an EMBL/GenBank/DDBJ whole genome shotgun (WGS) entry which is preliminary data.</text>
</comment>
<dbReference type="OrthoDB" id="3438340at2759"/>
<feature type="compositionally biased region" description="Basic and acidic residues" evidence="1">
    <location>
        <begin position="174"/>
        <end position="199"/>
    </location>
</feature>
<feature type="compositionally biased region" description="Polar residues" evidence="1">
    <location>
        <begin position="200"/>
        <end position="213"/>
    </location>
</feature>